<dbReference type="SUPFAM" id="SSF103473">
    <property type="entry name" value="MFS general substrate transporter"/>
    <property type="match status" value="1"/>
</dbReference>
<dbReference type="Gene3D" id="1.20.1250.20">
    <property type="entry name" value="MFS general substrate transporter like domains"/>
    <property type="match status" value="1"/>
</dbReference>
<evidence type="ECO:0000256" key="5">
    <source>
        <dbReference type="ARBA" id="ARBA00023136"/>
    </source>
</evidence>
<evidence type="ECO:0000256" key="3">
    <source>
        <dbReference type="ARBA" id="ARBA00022692"/>
    </source>
</evidence>
<feature type="transmembrane region" description="Helical" evidence="6">
    <location>
        <begin position="501"/>
        <end position="526"/>
    </location>
</feature>
<feature type="transmembrane region" description="Helical" evidence="6">
    <location>
        <begin position="116"/>
        <end position="135"/>
    </location>
</feature>
<feature type="transmembrane region" description="Helical" evidence="6">
    <location>
        <begin position="147"/>
        <end position="166"/>
    </location>
</feature>
<evidence type="ECO:0000256" key="1">
    <source>
        <dbReference type="ARBA" id="ARBA00004141"/>
    </source>
</evidence>
<dbReference type="PANTHER" id="PTHR23504:SF15">
    <property type="entry name" value="MAJOR FACILITATOR SUPERFAMILY (MFS) PROFILE DOMAIN-CONTAINING PROTEIN"/>
    <property type="match status" value="1"/>
</dbReference>
<feature type="transmembrane region" description="Helical" evidence="6">
    <location>
        <begin position="392"/>
        <end position="411"/>
    </location>
</feature>
<dbReference type="GO" id="GO:0022857">
    <property type="term" value="F:transmembrane transporter activity"/>
    <property type="evidence" value="ECO:0007669"/>
    <property type="project" value="InterPro"/>
</dbReference>
<feature type="transmembrane region" description="Helical" evidence="6">
    <location>
        <begin position="92"/>
        <end position="110"/>
    </location>
</feature>
<keyword evidence="2" id="KW-0813">Transport</keyword>
<feature type="transmembrane region" description="Helical" evidence="6">
    <location>
        <begin position="20"/>
        <end position="43"/>
    </location>
</feature>
<feature type="transmembrane region" description="Helical" evidence="6">
    <location>
        <begin position="469"/>
        <end position="489"/>
    </location>
</feature>
<dbReference type="Pfam" id="PF07690">
    <property type="entry name" value="MFS_1"/>
    <property type="match status" value="1"/>
</dbReference>
<evidence type="ECO:0000313" key="8">
    <source>
        <dbReference type="Proteomes" id="UP000095085"/>
    </source>
</evidence>
<dbReference type="EMBL" id="KV454540">
    <property type="protein sequence ID" value="ODV67999.1"/>
    <property type="molecule type" value="Genomic_DNA"/>
</dbReference>
<reference evidence="8" key="1">
    <citation type="submission" date="2016-05" db="EMBL/GenBank/DDBJ databases">
        <title>Comparative genomics of biotechnologically important yeasts.</title>
        <authorList>
            <consortium name="DOE Joint Genome Institute"/>
            <person name="Riley R."/>
            <person name="Haridas S."/>
            <person name="Wolfe K.H."/>
            <person name="Lopes M.R."/>
            <person name="Hittinger C.T."/>
            <person name="Goker M."/>
            <person name="Salamov A."/>
            <person name="Wisecaver J."/>
            <person name="Long T.M."/>
            <person name="Aerts A.L."/>
            <person name="Barry K."/>
            <person name="Choi C."/>
            <person name="Clum A."/>
            <person name="Coughlan A.Y."/>
            <person name="Deshpande S."/>
            <person name="Douglass A.P."/>
            <person name="Hanson S.J."/>
            <person name="Klenk H.-P."/>
            <person name="Labutti K."/>
            <person name="Lapidus A."/>
            <person name="Lindquist E."/>
            <person name="Lipzen A."/>
            <person name="Meier-Kolthoff J.P."/>
            <person name="Ohm R.A."/>
            <person name="Otillar R.P."/>
            <person name="Pangilinan J."/>
            <person name="Peng Y."/>
            <person name="Rokas A."/>
            <person name="Rosa C.A."/>
            <person name="Scheuner C."/>
            <person name="Sibirny A.A."/>
            <person name="Slot J.C."/>
            <person name="Stielow J.B."/>
            <person name="Sun H."/>
            <person name="Kurtzman C.P."/>
            <person name="Blackwell M."/>
            <person name="Grigoriev I.V."/>
            <person name="Jeffries T.W."/>
        </authorList>
    </citation>
    <scope>NUCLEOTIDE SEQUENCE [LARGE SCALE GENOMIC DNA]</scope>
    <source>
        <strain evidence="8">NRRL Y-1933</strain>
    </source>
</reference>
<dbReference type="Proteomes" id="UP000095085">
    <property type="component" value="Unassembled WGS sequence"/>
</dbReference>
<evidence type="ECO:0000256" key="6">
    <source>
        <dbReference type="SAM" id="Phobius"/>
    </source>
</evidence>
<keyword evidence="8" id="KW-1185">Reference proteome</keyword>
<accession>A0A1E4RL61</accession>
<proteinExistence type="predicted"/>
<feature type="transmembrane region" description="Helical" evidence="6">
    <location>
        <begin position="63"/>
        <end position="80"/>
    </location>
</feature>
<sequence>MSSDYGKMTFREQMRGFPLFQMFIISLIRFTEPIAFTSFFPYVYFMLIGFGVPENETWRYSSYYAASFAFFQFLFSISWCKASDKFGRKPTLLVSLLGSALSMLVFGFAKSYFVGLIARSMMGGFTVIAIIRTIIGEIATEKRHQSIAYLTLPAFWNIGVVLAPLIGSSKYLVRVPADIANPNNFLSKIITVRPISVSTAEGFYDSFMDKYPYALSNIVIAAYIILNIFIGFLFLEETHPDFKGRRDYGLELGDLIRTGLGYEVPIRPWKSEGLSIIQSNVTDNNSSVLEIESIDERTPLHHSHTSPRAFYNDQDVEDDALSTRSDDSVQSTNFLSKRASNAIVRRYSEIPQLHLTRTNTRDPDAVSIFTFQEGVEVGAFTKPVIQTITANFILSFHNIIYWEFIPVFLAGEFLKDEVLFPFTIRGGFGFDSATIGNLLSYTGLIGTLSIMILFPLIDRHMRAVVSYRCGQAVIPFVYLALPFMIFTLPDYNPKFKPGLTLNLLYCLSSLSTVCSSICFPQIFMLIHRASIPKHRSYINGASLSITSLARCIAPLLWGSLMSITEKYSISEVAWFSLALLAFSGFIQSLFLKDYDEDLKAEDEP</sequence>
<keyword evidence="4 6" id="KW-1133">Transmembrane helix</keyword>
<dbReference type="InterPro" id="IPR011701">
    <property type="entry name" value="MFS"/>
</dbReference>
<dbReference type="GO" id="GO:0016020">
    <property type="term" value="C:membrane"/>
    <property type="evidence" value="ECO:0007669"/>
    <property type="project" value="UniProtKB-SubCell"/>
</dbReference>
<evidence type="ECO:0000256" key="2">
    <source>
        <dbReference type="ARBA" id="ARBA00022448"/>
    </source>
</evidence>
<dbReference type="GeneID" id="30995695"/>
<feature type="transmembrane region" description="Helical" evidence="6">
    <location>
        <begin position="438"/>
        <end position="457"/>
    </location>
</feature>
<feature type="transmembrane region" description="Helical" evidence="6">
    <location>
        <begin position="538"/>
        <end position="560"/>
    </location>
</feature>
<dbReference type="AlphaFoldDB" id="A0A1E4RL61"/>
<keyword evidence="3 6" id="KW-0812">Transmembrane</keyword>
<protein>
    <submittedName>
        <fullName evidence="7">MFS general substrate transporter</fullName>
    </submittedName>
</protein>
<dbReference type="InterPro" id="IPR036259">
    <property type="entry name" value="MFS_trans_sf"/>
</dbReference>
<dbReference type="RefSeq" id="XP_020077066.1">
    <property type="nucleotide sequence ID" value="XM_020221145.1"/>
</dbReference>
<evidence type="ECO:0000313" key="7">
    <source>
        <dbReference type="EMBL" id="ODV67999.1"/>
    </source>
</evidence>
<keyword evidence="5 6" id="KW-0472">Membrane</keyword>
<organism evidence="7 8">
    <name type="scientific">Hyphopichia burtonii NRRL Y-1933</name>
    <dbReference type="NCBI Taxonomy" id="984485"/>
    <lineage>
        <taxon>Eukaryota</taxon>
        <taxon>Fungi</taxon>
        <taxon>Dikarya</taxon>
        <taxon>Ascomycota</taxon>
        <taxon>Saccharomycotina</taxon>
        <taxon>Pichiomycetes</taxon>
        <taxon>Debaryomycetaceae</taxon>
        <taxon>Hyphopichia</taxon>
    </lineage>
</organism>
<dbReference type="OrthoDB" id="10262656at2759"/>
<feature type="transmembrane region" description="Helical" evidence="6">
    <location>
        <begin position="213"/>
        <end position="235"/>
    </location>
</feature>
<comment type="subcellular location">
    <subcellularLocation>
        <location evidence="1">Membrane</location>
        <topology evidence="1">Multi-pass membrane protein</topology>
    </subcellularLocation>
</comment>
<gene>
    <name evidence="7" type="ORF">HYPBUDRAFT_152690</name>
</gene>
<feature type="transmembrane region" description="Helical" evidence="6">
    <location>
        <begin position="572"/>
        <end position="591"/>
    </location>
</feature>
<dbReference type="PANTHER" id="PTHR23504">
    <property type="entry name" value="MAJOR FACILITATOR SUPERFAMILY DOMAIN-CONTAINING PROTEIN 10"/>
    <property type="match status" value="1"/>
</dbReference>
<name>A0A1E4RL61_9ASCO</name>
<evidence type="ECO:0000256" key="4">
    <source>
        <dbReference type="ARBA" id="ARBA00022989"/>
    </source>
</evidence>